<sequence>MPHLICAPTTINEAARIVELAHRHHCTIQARGGGTSNDLGSLSQAPDIELLTTGLNQLLEHEAPDLTCHIEAGMTLSTLQNHLARKGQKLALDPPDAKHATIGGIIASNASGPKRLRYGTARDQVIGLRVIQADGTVTRSGGRVVKNVAGYDLNKLYIGSLGTLGIIVEANFKLQPLPATEQTLLLTYTNADDAMHTVLSLLGSAITPTALELIDSGAANSMNDGYGLHLPTNGYTLAVNFEGNHTALERQINETRLQARRLNALLGEELTNQDQEHFWHIIRQQQRGTLTCKISLLPSQIAPYLRILSSTCRQHTLEAASIAHAGNGIVYTELRPADALPRLTATITALRHYVNSHHGTLVIERCPTQLKRQIDVWGDPGSSFFMMQRLKEQFDPQGTFTKGRFLGGL</sequence>
<evidence type="ECO:0000256" key="1">
    <source>
        <dbReference type="ARBA" id="ARBA00001974"/>
    </source>
</evidence>
<dbReference type="AlphaFoldDB" id="A0A8J3ID40"/>
<dbReference type="PANTHER" id="PTHR11748">
    <property type="entry name" value="D-LACTATE DEHYDROGENASE"/>
    <property type="match status" value="1"/>
</dbReference>
<organism evidence="6 7">
    <name type="scientific">Ktedonospora formicarum</name>
    <dbReference type="NCBI Taxonomy" id="2778364"/>
    <lineage>
        <taxon>Bacteria</taxon>
        <taxon>Bacillati</taxon>
        <taxon>Chloroflexota</taxon>
        <taxon>Ktedonobacteria</taxon>
        <taxon>Ktedonobacterales</taxon>
        <taxon>Ktedonobacteraceae</taxon>
        <taxon>Ktedonospora</taxon>
    </lineage>
</organism>
<evidence type="ECO:0000256" key="2">
    <source>
        <dbReference type="ARBA" id="ARBA00022630"/>
    </source>
</evidence>
<evidence type="ECO:0000313" key="7">
    <source>
        <dbReference type="Proteomes" id="UP000612362"/>
    </source>
</evidence>
<keyword evidence="7" id="KW-1185">Reference proteome</keyword>
<proteinExistence type="predicted"/>
<dbReference type="Gene3D" id="3.30.465.10">
    <property type="match status" value="1"/>
</dbReference>
<name>A0A8J3ID40_9CHLR</name>
<comment type="caution">
    <text evidence="6">The sequence shown here is derived from an EMBL/GenBank/DDBJ whole genome shotgun (WGS) entry which is preliminary data.</text>
</comment>
<dbReference type="InterPro" id="IPR036318">
    <property type="entry name" value="FAD-bd_PCMH-like_sf"/>
</dbReference>
<dbReference type="InterPro" id="IPR016164">
    <property type="entry name" value="FAD-linked_Oxase-like_C"/>
</dbReference>
<reference evidence="6" key="1">
    <citation type="submission" date="2020-10" db="EMBL/GenBank/DDBJ databases">
        <title>Taxonomic study of unclassified bacteria belonging to the class Ktedonobacteria.</title>
        <authorList>
            <person name="Yabe S."/>
            <person name="Wang C.M."/>
            <person name="Zheng Y."/>
            <person name="Sakai Y."/>
            <person name="Cavaletti L."/>
            <person name="Monciardini P."/>
            <person name="Donadio S."/>
        </authorList>
    </citation>
    <scope>NUCLEOTIDE SEQUENCE</scope>
    <source>
        <strain evidence="6">SOSP1-1</strain>
    </source>
</reference>
<comment type="cofactor">
    <cofactor evidence="1">
        <name>FAD</name>
        <dbReference type="ChEBI" id="CHEBI:57692"/>
    </cofactor>
</comment>
<dbReference type="PROSITE" id="PS51387">
    <property type="entry name" value="FAD_PCMH"/>
    <property type="match status" value="1"/>
</dbReference>
<dbReference type="InterPro" id="IPR016166">
    <property type="entry name" value="FAD-bd_PCMH"/>
</dbReference>
<keyword evidence="2" id="KW-0285">Flavoprotein</keyword>
<dbReference type="SUPFAM" id="SSF56176">
    <property type="entry name" value="FAD-binding/transporter-associated domain-like"/>
    <property type="match status" value="1"/>
</dbReference>
<dbReference type="Pfam" id="PF01565">
    <property type="entry name" value="FAD_binding_4"/>
    <property type="match status" value="1"/>
</dbReference>
<dbReference type="SUPFAM" id="SSF55103">
    <property type="entry name" value="FAD-linked oxidases, C-terminal domain"/>
    <property type="match status" value="1"/>
</dbReference>
<dbReference type="InterPro" id="IPR016169">
    <property type="entry name" value="FAD-bd_PCMH_sub2"/>
</dbReference>
<keyword evidence="3" id="KW-0274">FAD</keyword>
<dbReference type="InterPro" id="IPR006094">
    <property type="entry name" value="Oxid_FAD_bind_N"/>
</dbReference>
<evidence type="ECO:0000256" key="3">
    <source>
        <dbReference type="ARBA" id="ARBA00022827"/>
    </source>
</evidence>
<dbReference type="GO" id="GO:0016491">
    <property type="term" value="F:oxidoreductase activity"/>
    <property type="evidence" value="ECO:0007669"/>
    <property type="project" value="UniProtKB-KW"/>
</dbReference>
<dbReference type="GO" id="GO:0071949">
    <property type="term" value="F:FAD binding"/>
    <property type="evidence" value="ECO:0007669"/>
    <property type="project" value="InterPro"/>
</dbReference>
<dbReference type="EMBL" id="BNJF01000007">
    <property type="protein sequence ID" value="GHO50043.1"/>
    <property type="molecule type" value="Genomic_DNA"/>
</dbReference>
<protein>
    <submittedName>
        <fullName evidence="6">Glycolate oxidase</fullName>
    </submittedName>
</protein>
<gene>
    <name evidence="6" type="primary">glcE</name>
    <name evidence="6" type="ORF">KSX_82060</name>
</gene>
<evidence type="ECO:0000256" key="4">
    <source>
        <dbReference type="ARBA" id="ARBA00023002"/>
    </source>
</evidence>
<dbReference type="Pfam" id="PF02913">
    <property type="entry name" value="FAD-oxidase_C"/>
    <property type="match status" value="1"/>
</dbReference>
<evidence type="ECO:0000259" key="5">
    <source>
        <dbReference type="PROSITE" id="PS51387"/>
    </source>
</evidence>
<accession>A0A8J3ID40</accession>
<evidence type="ECO:0000313" key="6">
    <source>
        <dbReference type="EMBL" id="GHO50043.1"/>
    </source>
</evidence>
<feature type="domain" description="FAD-binding PCMH-type" evidence="5">
    <location>
        <begin position="1"/>
        <end position="177"/>
    </location>
</feature>
<dbReference type="Proteomes" id="UP000612362">
    <property type="component" value="Unassembled WGS sequence"/>
</dbReference>
<dbReference type="PANTHER" id="PTHR11748:SF103">
    <property type="entry name" value="GLYCOLATE OXIDASE SUBUNIT GLCE"/>
    <property type="match status" value="1"/>
</dbReference>
<dbReference type="InterPro" id="IPR004113">
    <property type="entry name" value="FAD-bd_oxidored_4_C"/>
</dbReference>
<keyword evidence="4" id="KW-0560">Oxidoreductase</keyword>